<accession>A0A9W4XDL6</accession>
<feature type="compositionally biased region" description="Basic and acidic residues" evidence="1">
    <location>
        <begin position="348"/>
        <end position="374"/>
    </location>
</feature>
<feature type="compositionally biased region" description="Low complexity" evidence="1">
    <location>
        <begin position="726"/>
        <end position="740"/>
    </location>
</feature>
<feature type="compositionally biased region" description="Polar residues" evidence="1">
    <location>
        <begin position="490"/>
        <end position="499"/>
    </location>
</feature>
<reference evidence="2" key="1">
    <citation type="submission" date="2023-01" db="EMBL/GenBank/DDBJ databases">
        <authorList>
            <person name="Van Ghelder C."/>
            <person name="Rancurel C."/>
        </authorList>
    </citation>
    <scope>NUCLEOTIDE SEQUENCE</scope>
    <source>
        <strain evidence="2">CNCM I-4278</strain>
    </source>
</reference>
<dbReference type="OrthoDB" id="3438840at2759"/>
<feature type="compositionally biased region" description="Polar residues" evidence="1">
    <location>
        <begin position="654"/>
        <end position="667"/>
    </location>
</feature>
<keyword evidence="3" id="KW-1185">Reference proteome</keyword>
<organism evidence="2 3">
    <name type="scientific">Periconia digitata</name>
    <dbReference type="NCBI Taxonomy" id="1303443"/>
    <lineage>
        <taxon>Eukaryota</taxon>
        <taxon>Fungi</taxon>
        <taxon>Dikarya</taxon>
        <taxon>Ascomycota</taxon>
        <taxon>Pezizomycotina</taxon>
        <taxon>Dothideomycetes</taxon>
        <taxon>Pleosporomycetidae</taxon>
        <taxon>Pleosporales</taxon>
        <taxon>Massarineae</taxon>
        <taxon>Periconiaceae</taxon>
        <taxon>Periconia</taxon>
    </lineage>
</organism>
<sequence>MDSVPAARPSGLPSPRSPTLSEISMILPEANPLRSVSPPPFVESPPSPPSFYSHSNRSEHSLKLAPVPEGRRPPPPSNVRSPPLSAHSSRSTLRNMDPPVSAVQPPAVTTAAADDTLASSPTVDDGLLVSEPVERDTPSPGKGSSGSSSIGSVDFENMKRWPGFENSAAFDDSGVDLEGADEGRDQFPVGGRGGDDQDNDHWDSDDQYSSDIYSKRAEMILANAKKRLNVMEGNLRGARKSLVVSPTHNGLRSPTELSHQVSISRERDRRLYGGMGPIPPRNRPYHSAVAPSNSSPGHIRGSSETSIPLPFASPTYMSKHQPSKRASSAMGVASAPWSPEGYGTGRFPIRESRSFEVMRDPRGNVPNHDRDQPLRSHSRGSRSPPNVLETLPEDESPNLRRSASTTESLRDQMKDLKGKISTLKLRAQEDNMRRRSMQSLRTPSPFTSAETWYSETEAYKTGSSPVAADAGVGVTMESPTRKALFEDEGSGSTLHNTPAISAVNRHEEANTIDHDDEHGVDEDPDTEQASFHYDNDQLGFAQVEDKTLNNIDDDVDDDDSDFVSVYSQDIDPAGSSVYEDAVYEMPVTERHEDRIDAFDYENFFLHSAMGTYSSGRRGSDSGSSSADSVATTRPVTAIFGNDALVETKRASLHARNSSMDSVSTMASFATAAEDQEEEENERMDQFSQQILQTHQAAPAAQTATQNSMPPRSDSLRKTLQPPNSPPFRDSSSRGSSSPGSTIMTAGLQTSKIFSILLEAQRDEPRLALNEEEKQLIYSLAASFQSVSETLQSPSTDAYERKEARRRLDVARRVLSGEELEGLPF</sequence>
<feature type="compositionally biased region" description="Polar residues" evidence="1">
    <location>
        <begin position="290"/>
        <end position="306"/>
    </location>
</feature>
<feature type="compositionally biased region" description="Low complexity" evidence="1">
    <location>
        <begin position="692"/>
        <end position="705"/>
    </location>
</feature>
<dbReference type="EMBL" id="CAOQHR010000001">
    <property type="protein sequence ID" value="CAI6248491.1"/>
    <property type="molecule type" value="Genomic_DNA"/>
</dbReference>
<name>A0A9W4XDL6_9PLEO</name>
<feature type="compositionally biased region" description="Low complexity" evidence="1">
    <location>
        <begin position="97"/>
        <end position="121"/>
    </location>
</feature>
<feature type="region of interest" description="Disordered" evidence="1">
    <location>
        <begin position="1"/>
        <end position="209"/>
    </location>
</feature>
<evidence type="ECO:0000256" key="1">
    <source>
        <dbReference type="SAM" id="MobiDB-lite"/>
    </source>
</evidence>
<feature type="compositionally biased region" description="Basic and acidic residues" evidence="1">
    <location>
        <begin position="193"/>
        <end position="204"/>
    </location>
</feature>
<protein>
    <submittedName>
        <fullName evidence="2">Uncharacterized protein</fullName>
    </submittedName>
</protein>
<feature type="compositionally biased region" description="Basic and acidic residues" evidence="1">
    <location>
        <begin position="408"/>
        <end position="418"/>
    </location>
</feature>
<dbReference type="AlphaFoldDB" id="A0A9W4XDL6"/>
<feature type="region of interest" description="Disordered" evidence="1">
    <location>
        <begin position="653"/>
        <end position="743"/>
    </location>
</feature>
<gene>
    <name evidence="2" type="ORF">PDIGIT_LOCUS871</name>
</gene>
<evidence type="ECO:0000313" key="2">
    <source>
        <dbReference type="EMBL" id="CAI6248491.1"/>
    </source>
</evidence>
<feature type="compositionally biased region" description="Basic and acidic residues" evidence="1">
    <location>
        <begin position="504"/>
        <end position="517"/>
    </location>
</feature>
<feature type="compositionally biased region" description="Low complexity" evidence="1">
    <location>
        <begin position="139"/>
        <end position="152"/>
    </location>
</feature>
<dbReference type="Proteomes" id="UP001152607">
    <property type="component" value="Unassembled WGS sequence"/>
</dbReference>
<proteinExistence type="predicted"/>
<evidence type="ECO:0000313" key="3">
    <source>
        <dbReference type="Proteomes" id="UP001152607"/>
    </source>
</evidence>
<feature type="compositionally biased region" description="Polar residues" evidence="1">
    <location>
        <begin position="315"/>
        <end position="326"/>
    </location>
</feature>
<feature type="region of interest" description="Disordered" evidence="1">
    <location>
        <begin position="486"/>
        <end position="530"/>
    </location>
</feature>
<feature type="compositionally biased region" description="Polar residues" evidence="1">
    <location>
        <begin position="244"/>
        <end position="263"/>
    </location>
</feature>
<feature type="compositionally biased region" description="Polar residues" evidence="1">
    <location>
        <begin position="437"/>
        <end position="448"/>
    </location>
</feature>
<feature type="compositionally biased region" description="Pro residues" evidence="1">
    <location>
        <begin position="37"/>
        <end position="49"/>
    </location>
</feature>
<comment type="caution">
    <text evidence="2">The sequence shown here is derived from an EMBL/GenBank/DDBJ whole genome shotgun (WGS) entry which is preliminary data.</text>
</comment>
<feature type="region of interest" description="Disordered" evidence="1">
    <location>
        <begin position="244"/>
        <end position="448"/>
    </location>
</feature>